<gene>
    <name evidence="4" type="ORF">LUZ61_001208</name>
</gene>
<dbReference type="InterPro" id="IPR002048">
    <property type="entry name" value="EF_hand_dom"/>
</dbReference>
<feature type="domain" description="EF-hand" evidence="3">
    <location>
        <begin position="43"/>
        <end position="78"/>
    </location>
</feature>
<keyword evidence="2" id="KW-0106">Calcium</keyword>
<evidence type="ECO:0000256" key="1">
    <source>
        <dbReference type="ARBA" id="ARBA00022737"/>
    </source>
</evidence>
<dbReference type="FunFam" id="1.10.238.10:FF:000001">
    <property type="entry name" value="Calmodulin 1"/>
    <property type="match status" value="1"/>
</dbReference>
<dbReference type="CDD" id="cd00051">
    <property type="entry name" value="EFh"/>
    <property type="match status" value="2"/>
</dbReference>
<dbReference type="SUPFAM" id="SSF47473">
    <property type="entry name" value="EF-hand"/>
    <property type="match status" value="1"/>
</dbReference>
<dbReference type="Pfam" id="PF13499">
    <property type="entry name" value="EF-hand_7"/>
    <property type="match status" value="2"/>
</dbReference>
<dbReference type="Proteomes" id="UP001210211">
    <property type="component" value="Unassembled WGS sequence"/>
</dbReference>
<evidence type="ECO:0000259" key="3">
    <source>
        <dbReference type="PROSITE" id="PS50222"/>
    </source>
</evidence>
<reference evidence="4 5" key="1">
    <citation type="journal article" date="2022" name="Cell">
        <title>Repeat-based holocentromeres influence genome architecture and karyotype evolution.</title>
        <authorList>
            <person name="Hofstatter P.G."/>
            <person name="Thangavel G."/>
            <person name="Lux T."/>
            <person name="Neumann P."/>
            <person name="Vondrak T."/>
            <person name="Novak P."/>
            <person name="Zhang M."/>
            <person name="Costa L."/>
            <person name="Castellani M."/>
            <person name="Scott A."/>
            <person name="Toegelov H."/>
            <person name="Fuchs J."/>
            <person name="Mata-Sucre Y."/>
            <person name="Dias Y."/>
            <person name="Vanzela A.L.L."/>
            <person name="Huettel B."/>
            <person name="Almeida C.C.S."/>
            <person name="Simkova H."/>
            <person name="Souza G."/>
            <person name="Pedrosa-Harand A."/>
            <person name="Macas J."/>
            <person name="Mayer K.F.X."/>
            <person name="Houben A."/>
            <person name="Marques A."/>
        </authorList>
    </citation>
    <scope>NUCLEOTIDE SEQUENCE [LARGE SCALE GENOMIC DNA]</scope>
    <source>
        <strain evidence="4">RhyTen1mFocal</strain>
    </source>
</reference>
<dbReference type="EMBL" id="JAMRDG010000001">
    <property type="protein sequence ID" value="KAJ3697503.1"/>
    <property type="molecule type" value="Genomic_DNA"/>
</dbReference>
<organism evidence="4 5">
    <name type="scientific">Rhynchospora tenuis</name>
    <dbReference type="NCBI Taxonomy" id="198213"/>
    <lineage>
        <taxon>Eukaryota</taxon>
        <taxon>Viridiplantae</taxon>
        <taxon>Streptophyta</taxon>
        <taxon>Embryophyta</taxon>
        <taxon>Tracheophyta</taxon>
        <taxon>Spermatophyta</taxon>
        <taxon>Magnoliopsida</taxon>
        <taxon>Liliopsida</taxon>
        <taxon>Poales</taxon>
        <taxon>Cyperaceae</taxon>
        <taxon>Cyperoideae</taxon>
        <taxon>Rhynchosporeae</taxon>
        <taxon>Rhynchospora</taxon>
    </lineage>
</organism>
<accession>A0AAD5ZGK8</accession>
<dbReference type="InterPro" id="IPR050230">
    <property type="entry name" value="CALM/Myosin/TropC-like"/>
</dbReference>
<protein>
    <recommendedName>
        <fullName evidence="3">EF-hand domain-containing protein</fullName>
    </recommendedName>
</protein>
<keyword evidence="1" id="KW-0677">Repeat</keyword>
<proteinExistence type="predicted"/>
<dbReference type="PROSITE" id="PS00018">
    <property type="entry name" value="EF_HAND_1"/>
    <property type="match status" value="4"/>
</dbReference>
<sequence length="148" mass="16791">MDVLTHEQIAEFREAFSLFDKDNDGFITKQELATVIRQLGQNPSDEDVQEMIREVDADGNGTVDFPEFLALMEKKLKETDSEDELREAFKVFDKDNNGFISASELRTVLMNLGENISDAEVDEMIKEADANGDGQVDYAEFVKMMTYS</sequence>
<dbReference type="PANTHER" id="PTHR23048">
    <property type="entry name" value="MYOSIN LIGHT CHAIN 1, 3"/>
    <property type="match status" value="1"/>
</dbReference>
<feature type="domain" description="EF-hand" evidence="3">
    <location>
        <begin position="116"/>
        <end position="148"/>
    </location>
</feature>
<evidence type="ECO:0000313" key="4">
    <source>
        <dbReference type="EMBL" id="KAJ3697503.1"/>
    </source>
</evidence>
<dbReference type="PROSITE" id="PS50222">
    <property type="entry name" value="EF_HAND_2"/>
    <property type="match status" value="4"/>
</dbReference>
<feature type="domain" description="EF-hand" evidence="3">
    <location>
        <begin position="80"/>
        <end position="115"/>
    </location>
</feature>
<dbReference type="AlphaFoldDB" id="A0AAD5ZGK8"/>
<dbReference type="SMART" id="SM00054">
    <property type="entry name" value="EFh"/>
    <property type="match status" value="4"/>
</dbReference>
<name>A0AAD5ZGK8_9POAL</name>
<dbReference type="Gene3D" id="1.10.238.10">
    <property type="entry name" value="EF-hand"/>
    <property type="match status" value="3"/>
</dbReference>
<dbReference type="PANTHER" id="PTHR23048:SF0">
    <property type="entry name" value="CALMODULIN LIKE 3"/>
    <property type="match status" value="1"/>
</dbReference>
<evidence type="ECO:0000256" key="2">
    <source>
        <dbReference type="ARBA" id="ARBA00022837"/>
    </source>
</evidence>
<keyword evidence="5" id="KW-1185">Reference proteome</keyword>
<dbReference type="GO" id="GO:0016460">
    <property type="term" value="C:myosin II complex"/>
    <property type="evidence" value="ECO:0007669"/>
    <property type="project" value="TreeGrafter"/>
</dbReference>
<dbReference type="InterPro" id="IPR018247">
    <property type="entry name" value="EF_Hand_1_Ca_BS"/>
</dbReference>
<feature type="domain" description="EF-hand" evidence="3">
    <location>
        <begin position="7"/>
        <end position="42"/>
    </location>
</feature>
<evidence type="ECO:0000313" key="5">
    <source>
        <dbReference type="Proteomes" id="UP001210211"/>
    </source>
</evidence>
<dbReference type="GO" id="GO:0005509">
    <property type="term" value="F:calcium ion binding"/>
    <property type="evidence" value="ECO:0007669"/>
    <property type="project" value="InterPro"/>
</dbReference>
<comment type="caution">
    <text evidence="4">The sequence shown here is derived from an EMBL/GenBank/DDBJ whole genome shotgun (WGS) entry which is preliminary data.</text>
</comment>
<dbReference type="InterPro" id="IPR011992">
    <property type="entry name" value="EF-hand-dom_pair"/>
</dbReference>